<proteinExistence type="predicted"/>
<dbReference type="Proteomes" id="UP000299102">
    <property type="component" value="Unassembled WGS sequence"/>
</dbReference>
<gene>
    <name evidence="1" type="ORF">EVAR_64734_1</name>
</gene>
<comment type="caution">
    <text evidence="1">The sequence shown here is derived from an EMBL/GenBank/DDBJ whole genome shotgun (WGS) entry which is preliminary data.</text>
</comment>
<dbReference type="AlphaFoldDB" id="A0A4C1Z3N5"/>
<organism evidence="1 2">
    <name type="scientific">Eumeta variegata</name>
    <name type="common">Bagworm moth</name>
    <name type="synonym">Eumeta japonica</name>
    <dbReference type="NCBI Taxonomy" id="151549"/>
    <lineage>
        <taxon>Eukaryota</taxon>
        <taxon>Metazoa</taxon>
        <taxon>Ecdysozoa</taxon>
        <taxon>Arthropoda</taxon>
        <taxon>Hexapoda</taxon>
        <taxon>Insecta</taxon>
        <taxon>Pterygota</taxon>
        <taxon>Neoptera</taxon>
        <taxon>Endopterygota</taxon>
        <taxon>Lepidoptera</taxon>
        <taxon>Glossata</taxon>
        <taxon>Ditrysia</taxon>
        <taxon>Tineoidea</taxon>
        <taxon>Psychidae</taxon>
        <taxon>Oiketicinae</taxon>
        <taxon>Eumeta</taxon>
    </lineage>
</organism>
<reference evidence="1 2" key="1">
    <citation type="journal article" date="2019" name="Commun. Biol.">
        <title>The bagworm genome reveals a unique fibroin gene that provides high tensile strength.</title>
        <authorList>
            <person name="Kono N."/>
            <person name="Nakamura H."/>
            <person name="Ohtoshi R."/>
            <person name="Tomita M."/>
            <person name="Numata K."/>
            <person name="Arakawa K."/>
        </authorList>
    </citation>
    <scope>NUCLEOTIDE SEQUENCE [LARGE SCALE GENOMIC DNA]</scope>
</reference>
<evidence type="ECO:0000313" key="2">
    <source>
        <dbReference type="Proteomes" id="UP000299102"/>
    </source>
</evidence>
<sequence>MWPAAGTERPRFDIGAARGRPYRKKSLPSPASQCVSFYEWDFFPPPDRVKYVLSFLGRCDVHSFSECRRSRARLDRNPTVSASG</sequence>
<accession>A0A4C1Z3N5</accession>
<name>A0A4C1Z3N5_EUMVA</name>
<dbReference type="EMBL" id="BGZK01001610">
    <property type="protein sequence ID" value="GBP83226.1"/>
    <property type="molecule type" value="Genomic_DNA"/>
</dbReference>
<evidence type="ECO:0000313" key="1">
    <source>
        <dbReference type="EMBL" id="GBP83226.1"/>
    </source>
</evidence>
<keyword evidence="2" id="KW-1185">Reference proteome</keyword>
<protein>
    <submittedName>
        <fullName evidence="1">Uncharacterized protein</fullName>
    </submittedName>
</protein>